<evidence type="ECO:0000259" key="1">
    <source>
        <dbReference type="Pfam" id="PF14322"/>
    </source>
</evidence>
<evidence type="ECO:0000313" key="3">
    <source>
        <dbReference type="Proteomes" id="UP001073122"/>
    </source>
</evidence>
<comment type="caution">
    <text evidence="2">The sequence shown here is derived from an EMBL/GenBank/DDBJ whole genome shotgun (WGS) entry which is preliminary data.</text>
</comment>
<gene>
    <name evidence="2" type="ORF">OF897_18435</name>
</gene>
<sequence length="239" mass="26945">MKTHLNKIIITSMLSTLITCFSCEKMLETDVPENQMQSQTVFENVQTANSVLSGLYAGLFDASPVSGDQSGYCLSMYTDDTDFYALSNTSGLLEIAGNTLIDSNNTTATFWASSYQKIYLCNTILEGIEDSKGIPEADKNRIKGEALTIRSLLLFYLQQLYGDIPYPVTTNYMINQSISKTPSQEVFFRLETDLQEASGLLPDTYRHAERIFINKKAAQLLLGKVYMRSKANRHRRRSY</sequence>
<name>A0ABT3XW42_9FLAO</name>
<organism evidence="2 3">
    <name type="scientific">Chryseobacterium formosus</name>
    <dbReference type="NCBI Taxonomy" id="1537363"/>
    <lineage>
        <taxon>Bacteria</taxon>
        <taxon>Pseudomonadati</taxon>
        <taxon>Bacteroidota</taxon>
        <taxon>Flavobacteriia</taxon>
        <taxon>Flavobacteriales</taxon>
        <taxon>Weeksellaceae</taxon>
        <taxon>Chryseobacterium group</taxon>
        <taxon>Chryseobacterium</taxon>
    </lineage>
</organism>
<keyword evidence="3" id="KW-1185">Reference proteome</keyword>
<proteinExistence type="predicted"/>
<protein>
    <submittedName>
        <fullName evidence="2">RagB/SusD family nutrient uptake outer membrane protein</fullName>
    </submittedName>
</protein>
<reference evidence="2" key="1">
    <citation type="submission" date="2022-10" db="EMBL/GenBank/DDBJ databases">
        <title>Chryseobacterium sp. nov., a novel bacterial species.</title>
        <authorList>
            <person name="Cao Y."/>
        </authorList>
    </citation>
    <scope>NUCLEOTIDE SEQUENCE</scope>
    <source>
        <strain evidence="2">CCTCC AB2015118</strain>
    </source>
</reference>
<evidence type="ECO:0000313" key="2">
    <source>
        <dbReference type="EMBL" id="MCX8525896.1"/>
    </source>
</evidence>
<dbReference type="RefSeq" id="WP_267267139.1">
    <property type="nucleotide sequence ID" value="NZ_JAOVZW010000024.1"/>
</dbReference>
<dbReference type="Proteomes" id="UP001073122">
    <property type="component" value="Unassembled WGS sequence"/>
</dbReference>
<dbReference type="Pfam" id="PF14322">
    <property type="entry name" value="SusD-like_3"/>
    <property type="match status" value="1"/>
</dbReference>
<accession>A0ABT3XW42</accession>
<dbReference type="Gene3D" id="1.25.40.390">
    <property type="match status" value="1"/>
</dbReference>
<feature type="domain" description="SusD-like N-terminal" evidence="1">
    <location>
        <begin position="50"/>
        <end position="227"/>
    </location>
</feature>
<dbReference type="InterPro" id="IPR011990">
    <property type="entry name" value="TPR-like_helical_dom_sf"/>
</dbReference>
<dbReference type="InterPro" id="IPR033985">
    <property type="entry name" value="SusD-like_N"/>
</dbReference>
<dbReference type="SUPFAM" id="SSF48452">
    <property type="entry name" value="TPR-like"/>
    <property type="match status" value="1"/>
</dbReference>
<dbReference type="EMBL" id="JAOVZW010000024">
    <property type="protein sequence ID" value="MCX8525896.1"/>
    <property type="molecule type" value="Genomic_DNA"/>
</dbReference>